<dbReference type="InterPro" id="IPR012349">
    <property type="entry name" value="Split_barrel_FMN-bd"/>
</dbReference>
<gene>
    <name evidence="1" type="ORF">EZS28_008318</name>
</gene>
<dbReference type="SUPFAM" id="SSF50475">
    <property type="entry name" value="FMN-binding split barrel"/>
    <property type="match status" value="1"/>
</dbReference>
<protein>
    <recommendedName>
        <fullName evidence="3">Pyridoxamine 5'-phosphate oxidase putative domain-containing protein</fullName>
    </recommendedName>
</protein>
<reference evidence="1 2" key="1">
    <citation type="submission" date="2019-03" db="EMBL/GenBank/DDBJ databases">
        <title>Single cell metagenomics reveals metabolic interactions within the superorganism composed of flagellate Streblomastix strix and complex community of Bacteroidetes bacteria on its surface.</title>
        <authorList>
            <person name="Treitli S.C."/>
            <person name="Kolisko M."/>
            <person name="Husnik F."/>
            <person name="Keeling P."/>
            <person name="Hampl V."/>
        </authorList>
    </citation>
    <scope>NUCLEOTIDE SEQUENCE [LARGE SCALE GENOMIC DNA]</scope>
    <source>
        <strain evidence="1">ST1C</strain>
    </source>
</reference>
<dbReference type="EMBL" id="SNRW01001500">
    <property type="protein sequence ID" value="KAA6396161.1"/>
    <property type="molecule type" value="Genomic_DNA"/>
</dbReference>
<dbReference type="Gene3D" id="2.30.110.10">
    <property type="entry name" value="Electron Transport, Fmn-binding Protein, Chain A"/>
    <property type="match status" value="1"/>
</dbReference>
<organism evidence="1 2">
    <name type="scientific">Streblomastix strix</name>
    <dbReference type="NCBI Taxonomy" id="222440"/>
    <lineage>
        <taxon>Eukaryota</taxon>
        <taxon>Metamonada</taxon>
        <taxon>Preaxostyla</taxon>
        <taxon>Oxymonadida</taxon>
        <taxon>Streblomastigidae</taxon>
        <taxon>Streblomastix</taxon>
    </lineage>
</organism>
<comment type="caution">
    <text evidence="1">The sequence shown here is derived from an EMBL/GenBank/DDBJ whole genome shotgun (WGS) entry which is preliminary data.</text>
</comment>
<proteinExistence type="predicted"/>
<sequence length="140" mass="16064">MATEAEKFLLTLKDQFPCIILTTSNGLRPATRYVQLRHSTQFYFFITTMSNSSKVAQIEKNAFATLSIYPDKGYSMQISGPSTVLKCQIVYALDLTEFLAENQNSLDDALEQIWLENKNKFEYIKPPLTDLFQLPSVQFF</sequence>
<evidence type="ECO:0000313" key="2">
    <source>
        <dbReference type="Proteomes" id="UP000324800"/>
    </source>
</evidence>
<evidence type="ECO:0008006" key="3">
    <source>
        <dbReference type="Google" id="ProtNLM"/>
    </source>
</evidence>
<name>A0A5J4WMQ5_9EUKA</name>
<dbReference type="AlphaFoldDB" id="A0A5J4WMQ5"/>
<accession>A0A5J4WMQ5</accession>
<evidence type="ECO:0000313" key="1">
    <source>
        <dbReference type="EMBL" id="KAA6396161.1"/>
    </source>
</evidence>
<dbReference type="Proteomes" id="UP000324800">
    <property type="component" value="Unassembled WGS sequence"/>
</dbReference>